<sequence>MLQRRRTGSRARPTRPLTVDQSTATLLGPAAAHPTSDPTTRRFVVQPRRWVIEPTFGWLMQHHCLVRDYQALPARSEAMIHLAAIDLMSRRLTGQSTPTWRGT</sequence>
<proteinExistence type="predicted"/>
<dbReference type="Pfam" id="PF13586">
    <property type="entry name" value="DDE_Tnp_1_2"/>
    <property type="match status" value="1"/>
</dbReference>
<accession>A0ABN3QUR3</accession>
<comment type="caution">
    <text evidence="3">The sequence shown here is derived from an EMBL/GenBank/DDBJ whole genome shotgun (WGS) entry which is preliminary data.</text>
</comment>
<dbReference type="Proteomes" id="UP001501509">
    <property type="component" value="Unassembled WGS sequence"/>
</dbReference>
<name>A0ABN3QUR3_9ACTN</name>
<gene>
    <name evidence="3" type="ORF">GCM10010411_88640</name>
</gene>
<dbReference type="PANTHER" id="PTHR30007">
    <property type="entry name" value="PHP DOMAIN PROTEIN"/>
    <property type="match status" value="1"/>
</dbReference>
<feature type="domain" description="Transposase DDE" evidence="2">
    <location>
        <begin position="24"/>
        <end position="85"/>
    </location>
</feature>
<evidence type="ECO:0000313" key="3">
    <source>
        <dbReference type="EMBL" id="GAA2635827.1"/>
    </source>
</evidence>
<evidence type="ECO:0000313" key="4">
    <source>
        <dbReference type="Proteomes" id="UP001501509"/>
    </source>
</evidence>
<dbReference type="InterPro" id="IPR025668">
    <property type="entry name" value="Tnp_DDE_dom"/>
</dbReference>
<feature type="compositionally biased region" description="Basic residues" evidence="1">
    <location>
        <begin position="1"/>
        <end position="13"/>
    </location>
</feature>
<feature type="region of interest" description="Disordered" evidence="1">
    <location>
        <begin position="1"/>
        <end position="40"/>
    </location>
</feature>
<reference evidence="3 4" key="1">
    <citation type="journal article" date="2019" name="Int. J. Syst. Evol. Microbiol.">
        <title>The Global Catalogue of Microorganisms (GCM) 10K type strain sequencing project: providing services to taxonomists for standard genome sequencing and annotation.</title>
        <authorList>
            <consortium name="The Broad Institute Genomics Platform"/>
            <consortium name="The Broad Institute Genome Sequencing Center for Infectious Disease"/>
            <person name="Wu L."/>
            <person name="Ma J."/>
        </authorList>
    </citation>
    <scope>NUCLEOTIDE SEQUENCE [LARGE SCALE GENOMIC DNA]</scope>
    <source>
        <strain evidence="3 4">JCM 6833</strain>
    </source>
</reference>
<protein>
    <recommendedName>
        <fullName evidence="2">Transposase DDE domain-containing protein</fullName>
    </recommendedName>
</protein>
<evidence type="ECO:0000256" key="1">
    <source>
        <dbReference type="SAM" id="MobiDB-lite"/>
    </source>
</evidence>
<dbReference type="PANTHER" id="PTHR30007:SF0">
    <property type="entry name" value="TRANSPOSASE"/>
    <property type="match status" value="1"/>
</dbReference>
<evidence type="ECO:0000259" key="2">
    <source>
        <dbReference type="Pfam" id="PF13586"/>
    </source>
</evidence>
<dbReference type="EMBL" id="BAAATD010000020">
    <property type="protein sequence ID" value="GAA2635827.1"/>
    <property type="molecule type" value="Genomic_DNA"/>
</dbReference>
<keyword evidence="4" id="KW-1185">Reference proteome</keyword>
<dbReference type="RefSeq" id="WP_344548588.1">
    <property type="nucleotide sequence ID" value="NZ_BAAATD010000020.1"/>
</dbReference>
<organism evidence="3 4">
    <name type="scientific">Actinomadura fulvescens</name>
    <dbReference type="NCBI Taxonomy" id="46160"/>
    <lineage>
        <taxon>Bacteria</taxon>
        <taxon>Bacillati</taxon>
        <taxon>Actinomycetota</taxon>
        <taxon>Actinomycetes</taxon>
        <taxon>Streptosporangiales</taxon>
        <taxon>Thermomonosporaceae</taxon>
        <taxon>Actinomadura</taxon>
    </lineage>
</organism>